<feature type="domain" description="Histidine kinase" evidence="10">
    <location>
        <begin position="341"/>
        <end position="559"/>
    </location>
</feature>
<dbReference type="KEGG" id="amah:DLM_2710"/>
<evidence type="ECO:0000313" key="12">
    <source>
        <dbReference type="Proteomes" id="UP000198290"/>
    </source>
</evidence>
<reference evidence="11 12" key="2">
    <citation type="journal article" date="2017" name="Genome Announc.">
        <title>Draft genome sequence of Aquitalea magnusonii strain H3, a plant growth-promoting bacterium of duckweed Lemna minor.</title>
        <authorList>
            <person name="Ishizawa H."/>
            <person name="Kuroda M."/>
            <person name="Ike M."/>
        </authorList>
    </citation>
    <scope>NUCLEOTIDE SEQUENCE [LARGE SCALE GENOMIC DNA]</scope>
    <source>
        <strain evidence="11 12">H3</strain>
    </source>
</reference>
<dbReference type="Gene3D" id="1.10.287.130">
    <property type="match status" value="1"/>
</dbReference>
<dbReference type="SMART" id="SM00387">
    <property type="entry name" value="HATPase_c"/>
    <property type="match status" value="1"/>
</dbReference>
<dbReference type="RefSeq" id="WP_167467112.1">
    <property type="nucleotide sequence ID" value="NZ_AP018823.1"/>
</dbReference>
<sequence>MKQEKRGIARLFEHGLGALNLEWMIPLFSLFLVAMIWSAVLWQVNTDKIRSQTEMQRQSENLVRVFEEHISRTIRAVDQSVLFLKYEYESEGNKMDLPHYIKQGIIQSQLFVQIAIIGPDGMLEMSSVPNFKRVDLSDREHFKVHIAKDSGQLFISKPVKGRASKKWSLQFTRRINKPDGSFGGVVVVSVDPFYFTNFYKDLHLGKTGVVTLVGADGIVRARTSASGTGIGMDISGSGLFKQWPAHDRGFYQQLSSIDHIQRSVSFRAVDGYPLAVLMGMGEDEAMADFHEHRNAYFLVAAVVSLLICAAGFVMYQMVLRLKQSKVQAESANRMKSEFLAHMSHELRTPLNGILGCSEFLQSSLSDAADLETASMIHKSGQHLLTLVNSILDMARIEAGRMPMEIVEVNLAHMLRDTVELFRPKAEGKGLQLDFSYQQAADCPDTARLDRTKLTQVMNNLLDNAVKFTEQGGIRIDAHVSAQQLQLTIRDTGCGIPANQQQLVFEQFRQADAFLTRAQSGSGLGLALVKELVRLMSGKVGFESQVGVGTVFHVSIPLEGKQA</sequence>
<accession>A0A3G9GJ61</accession>
<dbReference type="InterPro" id="IPR036890">
    <property type="entry name" value="HATPase_C_sf"/>
</dbReference>
<reference evidence="12" key="1">
    <citation type="journal article" date="2017" name="Biotechnol. Biofuels">
        <title>Evaluation of environmental bacterial communities as a factor affecting the growth of duckweed Lemna minor.</title>
        <authorList>
            <person name="Ishizawa H."/>
            <person name="Kuroda M."/>
            <person name="Morikawa M."/>
            <person name="Ike M."/>
        </authorList>
    </citation>
    <scope>NUCLEOTIDE SEQUENCE [LARGE SCALE GENOMIC DNA]</scope>
    <source>
        <strain evidence="12">H3</strain>
    </source>
</reference>
<name>A0A3G9GJ61_9NEIS</name>
<evidence type="ECO:0000256" key="8">
    <source>
        <dbReference type="ARBA" id="ARBA00070152"/>
    </source>
</evidence>
<dbReference type="AlphaFoldDB" id="A0A3G9GJ61"/>
<keyword evidence="5" id="KW-0418">Kinase</keyword>
<dbReference type="InterPro" id="IPR003661">
    <property type="entry name" value="HisK_dim/P_dom"/>
</dbReference>
<dbReference type="STRING" id="332411.VI06_08175"/>
<dbReference type="Pfam" id="PF02518">
    <property type="entry name" value="HATPase_c"/>
    <property type="match status" value="1"/>
</dbReference>
<dbReference type="InterPro" id="IPR003594">
    <property type="entry name" value="HATPase_dom"/>
</dbReference>
<dbReference type="FunFam" id="3.30.565.10:FF:000010">
    <property type="entry name" value="Sensor histidine kinase RcsC"/>
    <property type="match status" value="1"/>
</dbReference>
<keyword evidence="9" id="KW-0812">Transmembrane</keyword>
<dbReference type="CDD" id="cd12915">
    <property type="entry name" value="PDC2_DGC_like"/>
    <property type="match status" value="1"/>
</dbReference>
<protein>
    <recommendedName>
        <fullName evidence="8">Virulence sensor protein BvgS</fullName>
        <ecNumber evidence="2">2.7.13.3</ecNumber>
    </recommendedName>
</protein>
<evidence type="ECO:0000256" key="9">
    <source>
        <dbReference type="SAM" id="Phobius"/>
    </source>
</evidence>
<dbReference type="CDD" id="cd16922">
    <property type="entry name" value="HATPase_EvgS-ArcB-TorS-like"/>
    <property type="match status" value="1"/>
</dbReference>
<dbReference type="GO" id="GO:0000155">
    <property type="term" value="F:phosphorelay sensor kinase activity"/>
    <property type="evidence" value="ECO:0007669"/>
    <property type="project" value="InterPro"/>
</dbReference>
<evidence type="ECO:0000256" key="3">
    <source>
        <dbReference type="ARBA" id="ARBA00022553"/>
    </source>
</evidence>
<dbReference type="SUPFAM" id="SSF47384">
    <property type="entry name" value="Homodimeric domain of signal transducing histidine kinase"/>
    <property type="match status" value="1"/>
</dbReference>
<keyword evidence="3" id="KW-0597">Phosphoprotein</keyword>
<dbReference type="Proteomes" id="UP000198290">
    <property type="component" value="Chromosome"/>
</dbReference>
<dbReference type="Gene3D" id="3.30.450.20">
    <property type="entry name" value="PAS domain"/>
    <property type="match status" value="2"/>
</dbReference>
<dbReference type="EC" id="2.7.13.3" evidence="2"/>
<evidence type="ECO:0000256" key="4">
    <source>
        <dbReference type="ARBA" id="ARBA00022679"/>
    </source>
</evidence>
<dbReference type="Gene3D" id="3.30.565.10">
    <property type="entry name" value="Histidine kinase-like ATPase, C-terminal domain"/>
    <property type="match status" value="1"/>
</dbReference>
<gene>
    <name evidence="11" type="ORF">DLM_2710</name>
</gene>
<dbReference type="InterPro" id="IPR005467">
    <property type="entry name" value="His_kinase_dom"/>
</dbReference>
<keyword evidence="12" id="KW-1185">Reference proteome</keyword>
<dbReference type="SUPFAM" id="SSF55874">
    <property type="entry name" value="ATPase domain of HSP90 chaperone/DNA topoisomerase II/histidine kinase"/>
    <property type="match status" value="1"/>
</dbReference>
<evidence type="ECO:0000256" key="1">
    <source>
        <dbReference type="ARBA" id="ARBA00000085"/>
    </source>
</evidence>
<evidence type="ECO:0000259" key="10">
    <source>
        <dbReference type="PROSITE" id="PS50109"/>
    </source>
</evidence>
<feature type="transmembrane region" description="Helical" evidence="9">
    <location>
        <begin position="295"/>
        <end position="315"/>
    </location>
</feature>
<dbReference type="SMART" id="SM00388">
    <property type="entry name" value="HisKA"/>
    <property type="match status" value="1"/>
</dbReference>
<dbReference type="CDD" id="cd00082">
    <property type="entry name" value="HisKA"/>
    <property type="match status" value="1"/>
</dbReference>
<dbReference type="PRINTS" id="PR00344">
    <property type="entry name" value="BCTRLSENSOR"/>
</dbReference>
<dbReference type="Pfam" id="PF00512">
    <property type="entry name" value="HisKA"/>
    <property type="match status" value="1"/>
</dbReference>
<dbReference type="InterPro" id="IPR036097">
    <property type="entry name" value="HisK_dim/P_sf"/>
</dbReference>
<evidence type="ECO:0000313" key="11">
    <source>
        <dbReference type="EMBL" id="BBF86311.1"/>
    </source>
</evidence>
<reference evidence="12" key="3">
    <citation type="journal article" date="2017" name="Plant Physiol. Biochem.">
        <title>Differential oxidative and antioxidative response of duckweed Lemna minor toward plant growth promoting/inhibiting bacteria.</title>
        <authorList>
            <person name="Ishizawa H."/>
            <person name="Kuroda M."/>
            <person name="Morikawa M."/>
            <person name="Ike M."/>
        </authorList>
    </citation>
    <scope>NUCLEOTIDE SEQUENCE [LARGE SCALE GENOMIC DNA]</scope>
    <source>
        <strain evidence="12">H3</strain>
    </source>
</reference>
<comment type="catalytic activity">
    <reaction evidence="1">
        <text>ATP + protein L-histidine = ADP + protein N-phospho-L-histidine.</text>
        <dbReference type="EC" id="2.7.13.3"/>
    </reaction>
</comment>
<dbReference type="InterPro" id="IPR004358">
    <property type="entry name" value="Sig_transdc_His_kin-like_C"/>
</dbReference>
<dbReference type="PANTHER" id="PTHR43047">
    <property type="entry name" value="TWO-COMPONENT HISTIDINE PROTEIN KINASE"/>
    <property type="match status" value="1"/>
</dbReference>
<evidence type="ECO:0000256" key="7">
    <source>
        <dbReference type="ARBA" id="ARBA00058004"/>
    </source>
</evidence>
<organism evidence="11 12">
    <name type="scientific">Aquitalea magnusonii</name>
    <dbReference type="NCBI Taxonomy" id="332411"/>
    <lineage>
        <taxon>Bacteria</taxon>
        <taxon>Pseudomonadati</taxon>
        <taxon>Pseudomonadota</taxon>
        <taxon>Betaproteobacteria</taxon>
        <taxon>Neisseriales</taxon>
        <taxon>Chromobacteriaceae</taxon>
        <taxon>Aquitalea</taxon>
    </lineage>
</organism>
<proteinExistence type="predicted"/>
<keyword evidence="9" id="KW-1133">Transmembrane helix</keyword>
<keyword evidence="9" id="KW-0472">Membrane</keyword>
<dbReference type="CDD" id="cd12914">
    <property type="entry name" value="PDC1_DGC_like"/>
    <property type="match status" value="1"/>
</dbReference>
<comment type="function">
    <text evidence="7">Member of the two-component regulatory system BvgS/BvgA. Phosphorylates BvgA via a four-step phosphorelay in response to environmental signals.</text>
</comment>
<dbReference type="PROSITE" id="PS50109">
    <property type="entry name" value="HIS_KIN"/>
    <property type="match status" value="1"/>
</dbReference>
<evidence type="ECO:0000256" key="6">
    <source>
        <dbReference type="ARBA" id="ARBA00023012"/>
    </source>
</evidence>
<keyword evidence="6" id="KW-0902">Two-component regulatory system</keyword>
<keyword evidence="4" id="KW-0808">Transferase</keyword>
<evidence type="ECO:0000256" key="2">
    <source>
        <dbReference type="ARBA" id="ARBA00012438"/>
    </source>
</evidence>
<dbReference type="Pfam" id="PF22588">
    <property type="entry name" value="dCache_1_like"/>
    <property type="match status" value="1"/>
</dbReference>
<evidence type="ECO:0000256" key="5">
    <source>
        <dbReference type="ARBA" id="ARBA00022777"/>
    </source>
</evidence>
<dbReference type="InterPro" id="IPR054327">
    <property type="entry name" value="His-kinase-like_sensor"/>
</dbReference>
<dbReference type="EMBL" id="AP018823">
    <property type="protein sequence ID" value="BBF86311.1"/>
    <property type="molecule type" value="Genomic_DNA"/>
</dbReference>
<feature type="transmembrane region" description="Helical" evidence="9">
    <location>
        <begin position="21"/>
        <end position="42"/>
    </location>
</feature>